<proteinExistence type="predicted"/>
<dbReference type="RefSeq" id="WP_020938085.1">
    <property type="nucleotide sequence ID" value="NC_021985.1"/>
</dbReference>
<protein>
    <submittedName>
        <fullName evidence="2">Uncharacterized protein</fullName>
    </submittedName>
</protein>
<evidence type="ECO:0000313" key="3">
    <source>
        <dbReference type="Proteomes" id="UP000015423"/>
    </source>
</evidence>
<dbReference type="KEGG" id="sci:B446_03845"/>
<feature type="compositionally biased region" description="Low complexity" evidence="1">
    <location>
        <begin position="78"/>
        <end position="87"/>
    </location>
</feature>
<dbReference type="PATRIC" id="fig|1214242.5.peg.800"/>
<accession>S5UP82</accession>
<evidence type="ECO:0000313" key="2">
    <source>
        <dbReference type="EMBL" id="AGS67601.1"/>
    </source>
</evidence>
<dbReference type="eggNOG" id="ENOG5031M2Y">
    <property type="taxonomic scope" value="Bacteria"/>
</dbReference>
<feature type="region of interest" description="Disordered" evidence="1">
    <location>
        <begin position="66"/>
        <end position="107"/>
    </location>
</feature>
<dbReference type="STRING" id="1214242.B446_03845"/>
<dbReference type="AlphaFoldDB" id="S5UP82"/>
<organism evidence="2 3">
    <name type="scientific">Streptomyces collinus (strain DSM 40733 / Tue 365)</name>
    <dbReference type="NCBI Taxonomy" id="1214242"/>
    <lineage>
        <taxon>Bacteria</taxon>
        <taxon>Bacillati</taxon>
        <taxon>Actinomycetota</taxon>
        <taxon>Actinomycetes</taxon>
        <taxon>Kitasatosporales</taxon>
        <taxon>Streptomycetaceae</taxon>
        <taxon>Streptomyces</taxon>
    </lineage>
</organism>
<dbReference type="EMBL" id="CP006259">
    <property type="protein sequence ID" value="AGS67601.1"/>
    <property type="molecule type" value="Genomic_DNA"/>
</dbReference>
<name>S5UP82_STRC3</name>
<gene>
    <name evidence="2" type="ORF">B446_03845</name>
</gene>
<reference evidence="2 3" key="2">
    <citation type="journal article" date="2013" name="J. Biotechnol.">
        <title>Complete genome sequence of the kirromycin producer Streptomyces collinus Tu 365 consisting of a linear chromosome and two linear plasmids.</title>
        <authorList>
            <person name="Ruckert C."/>
            <person name="Szczepanowski R."/>
            <person name="Albersmeier A."/>
            <person name="Goesmann A."/>
            <person name="Iftime D."/>
            <person name="Musiol E.M."/>
            <person name="Blin K."/>
            <person name="Wohlleben W."/>
            <person name="Puhler A."/>
            <person name="Kalinowski J."/>
            <person name="Weber T."/>
        </authorList>
    </citation>
    <scope>NUCLEOTIDE SEQUENCE [LARGE SCALE GENOMIC DNA]</scope>
    <source>
        <strain evidence="3">DSM 40733 / Tue 365</strain>
    </source>
</reference>
<feature type="compositionally biased region" description="Basic and acidic residues" evidence="1">
    <location>
        <begin position="66"/>
        <end position="77"/>
    </location>
</feature>
<reference evidence="3" key="1">
    <citation type="submission" date="2012-10" db="EMBL/GenBank/DDBJ databases">
        <title>The complete genome sequence of Streptomyces collinus Tu 365.</title>
        <authorList>
            <person name="Ruckert C."/>
            <person name="Szczepanowski R."/>
            <person name="Goesmann A."/>
            <person name="Pross E.K."/>
            <person name="Musiol E.M."/>
            <person name="Blin K."/>
            <person name="Wohlleben W."/>
            <person name="Puhler A."/>
            <person name="Weber T."/>
            <person name="Kalinowski J."/>
        </authorList>
    </citation>
    <scope>NUCLEOTIDE SEQUENCE [LARGE SCALE GENOMIC DNA]</scope>
    <source>
        <strain evidence="3">DSM 40733 / Tue 365</strain>
    </source>
</reference>
<dbReference type="Proteomes" id="UP000015423">
    <property type="component" value="Chromosome"/>
</dbReference>
<dbReference type="HOGENOM" id="CLU_2234963_0_0_11"/>
<evidence type="ECO:0000256" key="1">
    <source>
        <dbReference type="SAM" id="MobiDB-lite"/>
    </source>
</evidence>
<keyword evidence="3" id="KW-1185">Reference proteome</keyword>
<sequence length="107" mass="11151">MTTYVITVPGTFTAGVGADTREVLGRALRPADPHSTRMGSTEDLDVLSVNEDNTFTLRLTVDADTGPHAEQEARRLADSALRSAGLDENTAPLGPAVITGIDSEVGG</sequence>